<reference evidence="1 2" key="1">
    <citation type="submission" date="2020-08" db="EMBL/GenBank/DDBJ databases">
        <title>A Genomic Blueprint of the Chicken Gut Microbiome.</title>
        <authorList>
            <person name="Gilroy R."/>
            <person name="Ravi A."/>
            <person name="Getino M."/>
            <person name="Pursley I."/>
            <person name="Horton D.L."/>
            <person name="Alikhan N.-F."/>
            <person name="Baker D."/>
            <person name="Gharbi K."/>
            <person name="Hall N."/>
            <person name="Watson M."/>
            <person name="Adriaenssens E.M."/>
            <person name="Foster-Nyarko E."/>
            <person name="Jarju S."/>
            <person name="Secka A."/>
            <person name="Antonio M."/>
            <person name="Oren A."/>
            <person name="Chaudhuri R."/>
            <person name="La Ragione R.M."/>
            <person name="Hildebrand F."/>
            <person name="Pallen M.J."/>
        </authorList>
    </citation>
    <scope>NUCLEOTIDE SEQUENCE [LARGE SCALE GENOMIC DNA]</scope>
    <source>
        <strain evidence="1 2">Sa3CVN1</strain>
    </source>
</reference>
<proteinExistence type="predicted"/>
<comment type="caution">
    <text evidence="1">The sequence shown here is derived from an EMBL/GenBank/DDBJ whole genome shotgun (WGS) entry which is preliminary data.</text>
</comment>
<accession>A0ABR8PYY4</accession>
<protein>
    <recommendedName>
        <fullName evidence="3">Bacteriocin immunity protein</fullName>
    </recommendedName>
</protein>
<name>A0ABR8PYY4_9CLOT</name>
<keyword evidence="2" id="KW-1185">Reference proteome</keyword>
<dbReference type="EMBL" id="JACSRA010000047">
    <property type="protein sequence ID" value="MBD7913381.1"/>
    <property type="molecule type" value="Genomic_DNA"/>
</dbReference>
<dbReference type="RefSeq" id="WP_143316470.1">
    <property type="nucleotide sequence ID" value="NZ_JACSRA010000047.1"/>
</dbReference>
<sequence>MKKIKIDEQAQFLLNEFKEMYEPKNRTIDEIILKGQNELSKGKIPQVVLQHVVSAIYRVVLIEKVTVGDRAGETLKKIDKLSRSNGYLPFGTIIFPVIK</sequence>
<evidence type="ECO:0000313" key="2">
    <source>
        <dbReference type="Proteomes" id="UP000627781"/>
    </source>
</evidence>
<evidence type="ECO:0000313" key="1">
    <source>
        <dbReference type="EMBL" id="MBD7913381.1"/>
    </source>
</evidence>
<organism evidence="1 2">
    <name type="scientific">Clostridium cibarium</name>
    <dbReference type="NCBI Taxonomy" id="2762247"/>
    <lineage>
        <taxon>Bacteria</taxon>
        <taxon>Bacillati</taxon>
        <taxon>Bacillota</taxon>
        <taxon>Clostridia</taxon>
        <taxon>Eubacteriales</taxon>
        <taxon>Clostridiaceae</taxon>
        <taxon>Clostridium</taxon>
    </lineage>
</organism>
<gene>
    <name evidence="1" type="ORF">H9661_18675</name>
</gene>
<dbReference type="Proteomes" id="UP000627781">
    <property type="component" value="Unassembled WGS sequence"/>
</dbReference>
<evidence type="ECO:0008006" key="3">
    <source>
        <dbReference type="Google" id="ProtNLM"/>
    </source>
</evidence>